<protein>
    <recommendedName>
        <fullName evidence="1">SnoaL-like domain-containing protein</fullName>
    </recommendedName>
</protein>
<dbReference type="SUPFAM" id="SSF54427">
    <property type="entry name" value="NTF2-like"/>
    <property type="match status" value="1"/>
</dbReference>
<dbReference type="PANTHER" id="PTHR41252">
    <property type="entry name" value="BLR2505 PROTEIN"/>
    <property type="match status" value="1"/>
</dbReference>
<dbReference type="Proteomes" id="UP000317209">
    <property type="component" value="Unassembled WGS sequence"/>
</dbReference>
<dbReference type="Gene3D" id="3.10.450.50">
    <property type="match status" value="1"/>
</dbReference>
<reference evidence="2 3" key="1">
    <citation type="submission" date="2019-06" db="EMBL/GenBank/DDBJ databases">
        <title>Sequencing the genomes of 1000 actinobacteria strains.</title>
        <authorList>
            <person name="Klenk H.-P."/>
        </authorList>
    </citation>
    <scope>NUCLEOTIDE SEQUENCE [LARGE SCALE GENOMIC DNA]</scope>
    <source>
        <strain evidence="2 3">DSM 20169</strain>
    </source>
</reference>
<dbReference type="AlphaFoldDB" id="A0A543BQ34"/>
<feature type="domain" description="SnoaL-like" evidence="1">
    <location>
        <begin position="7"/>
        <end position="113"/>
    </location>
</feature>
<dbReference type="InterPro" id="IPR032710">
    <property type="entry name" value="NTF2-like_dom_sf"/>
</dbReference>
<organism evidence="2 3">
    <name type="scientific">Microbacterium saperdae</name>
    <dbReference type="NCBI Taxonomy" id="69368"/>
    <lineage>
        <taxon>Bacteria</taxon>
        <taxon>Bacillati</taxon>
        <taxon>Actinomycetota</taxon>
        <taxon>Actinomycetes</taxon>
        <taxon>Micrococcales</taxon>
        <taxon>Microbacteriaceae</taxon>
        <taxon>Microbacterium</taxon>
    </lineage>
</organism>
<evidence type="ECO:0000313" key="2">
    <source>
        <dbReference type="EMBL" id="TQL86923.1"/>
    </source>
</evidence>
<dbReference type="OrthoDB" id="8451859at2"/>
<dbReference type="PANTHER" id="PTHR41252:SF1">
    <property type="entry name" value="BLR2505 PROTEIN"/>
    <property type="match status" value="1"/>
</dbReference>
<evidence type="ECO:0000313" key="3">
    <source>
        <dbReference type="Proteomes" id="UP000317209"/>
    </source>
</evidence>
<dbReference type="RefSeq" id="WP_141872727.1">
    <property type="nucleotide sequence ID" value="NZ_VFOX01000001.1"/>
</dbReference>
<dbReference type="EMBL" id="VFOX01000001">
    <property type="protein sequence ID" value="TQL86923.1"/>
    <property type="molecule type" value="Genomic_DNA"/>
</dbReference>
<accession>A0A543BQ34</accession>
<comment type="caution">
    <text evidence="2">The sequence shown here is derived from an EMBL/GenBank/DDBJ whole genome shotgun (WGS) entry which is preliminary data.</text>
</comment>
<dbReference type="InterPro" id="IPR037401">
    <property type="entry name" value="SnoaL-like"/>
</dbReference>
<gene>
    <name evidence="2" type="ORF">FB560_2588</name>
</gene>
<proteinExistence type="predicted"/>
<sequence length="146" mass="15629">MSNADIIREHYAASDRGDIDGMLAPFAPDVRWTEAAGFPYAGTYVGPDAVAANVFARIQDEWDDYTVAIDEVVDGGDTVVGIGTYSGTYTRTGRFFAARVAHVWRLLDGRVVAFEQFTDTEMVNRALRPSTGAGTRGATTGSGTPA</sequence>
<dbReference type="Pfam" id="PF12680">
    <property type="entry name" value="SnoaL_2"/>
    <property type="match status" value="1"/>
</dbReference>
<name>A0A543BQ34_9MICO</name>
<keyword evidence="3" id="KW-1185">Reference proteome</keyword>
<evidence type="ECO:0000259" key="1">
    <source>
        <dbReference type="Pfam" id="PF12680"/>
    </source>
</evidence>